<reference evidence="2" key="1">
    <citation type="submission" date="2022-11" db="UniProtKB">
        <authorList>
            <consortium name="WormBaseParasite"/>
        </authorList>
    </citation>
    <scope>IDENTIFICATION</scope>
</reference>
<evidence type="ECO:0000313" key="1">
    <source>
        <dbReference type="Proteomes" id="UP000887562"/>
    </source>
</evidence>
<dbReference type="AlphaFoldDB" id="A0A915EZW8"/>
<dbReference type="Proteomes" id="UP000887562">
    <property type="component" value="Unplaced"/>
</dbReference>
<accession>A0A915EZW8</accession>
<keyword evidence="1" id="KW-1185">Reference proteome</keyword>
<sequence>MWKFSMIAKISGNKERHAFNVKVKALLSQLICSTILDKQWARLPIAPDAEKLALGQVKNASGGV</sequence>
<dbReference type="WBParaSite" id="maker-E.canG7_contigs_6758-snap-gene-0.48-mRNA-1">
    <property type="protein sequence ID" value="maker-E.canG7_contigs_6758-snap-gene-0.48-mRNA-1"/>
    <property type="gene ID" value="EcG7_03889"/>
</dbReference>
<proteinExistence type="predicted"/>
<protein>
    <submittedName>
        <fullName evidence="2">Uncharacterized protein</fullName>
    </submittedName>
</protein>
<evidence type="ECO:0000313" key="2">
    <source>
        <dbReference type="WBParaSite" id="maker-E.canG7_contigs_6758-snap-gene-0.48-mRNA-1"/>
    </source>
</evidence>
<name>A0A915EZW8_9CEST</name>
<organism evidence="1 2">
    <name type="scientific">Echinococcus canadensis</name>
    <dbReference type="NCBI Taxonomy" id="519352"/>
    <lineage>
        <taxon>Eukaryota</taxon>
        <taxon>Metazoa</taxon>
        <taxon>Spiralia</taxon>
        <taxon>Lophotrochozoa</taxon>
        <taxon>Platyhelminthes</taxon>
        <taxon>Cestoda</taxon>
        <taxon>Eucestoda</taxon>
        <taxon>Cyclophyllidea</taxon>
        <taxon>Taeniidae</taxon>
        <taxon>Echinococcus</taxon>
        <taxon>Echinococcus canadensis group</taxon>
    </lineage>
</organism>